<proteinExistence type="predicted"/>
<accession>A0ABS0XV59</accession>
<organism evidence="1 2">
    <name type="scientific">Sphingomonas mollis</name>
    <dbReference type="NCBI Taxonomy" id="2795726"/>
    <lineage>
        <taxon>Bacteria</taxon>
        <taxon>Pseudomonadati</taxon>
        <taxon>Pseudomonadota</taxon>
        <taxon>Alphaproteobacteria</taxon>
        <taxon>Sphingomonadales</taxon>
        <taxon>Sphingomonadaceae</taxon>
        <taxon>Sphingomonas</taxon>
    </lineage>
</organism>
<evidence type="ECO:0000313" key="1">
    <source>
        <dbReference type="EMBL" id="MBJ6123633.1"/>
    </source>
</evidence>
<sequence>MFRDYLHARMQPETYRRTMGKKQQPYSDFAALADAAGWNPEQRRIVLRHQLGRVEAKLQGTMNSKSSAKVQWSGDGVRWIKSDSIFIAFSTKGDHDDLLGDLQTALEAWEPEPSRLFLAKIRAEMDEYGVVAQSAALERKHALAHWYDRLLRASGEERRWLIAESVSRHSDQLLNIVLPRVEKFATSLVEAETAAGGPDDVARVRFSVDLSKAETKKKAMREHNAFVCSKPPQGWHLTTGHIFEVEDEHWVCLTPACDLVPGQGSARTANYGDRIPFVAIKLHPVSDGKSPDVNTNLYVFLQIAGAIQAFCFNEQGKDFSAPIWRTFYAEKKGVFISEFAFRVSSTRPGRRRLISVVQAAQIVAQLRYEYALNLMQKLGISMTRIGLDFAG</sequence>
<name>A0ABS0XV59_9SPHN</name>
<protein>
    <submittedName>
        <fullName evidence="1">Uncharacterized protein</fullName>
    </submittedName>
</protein>
<dbReference type="Proteomes" id="UP000640426">
    <property type="component" value="Unassembled WGS sequence"/>
</dbReference>
<dbReference type="EMBL" id="JAELXS010000018">
    <property type="protein sequence ID" value="MBJ6123633.1"/>
    <property type="molecule type" value="Genomic_DNA"/>
</dbReference>
<gene>
    <name evidence="1" type="ORF">JAO74_17785</name>
</gene>
<evidence type="ECO:0000313" key="2">
    <source>
        <dbReference type="Proteomes" id="UP000640426"/>
    </source>
</evidence>
<comment type="caution">
    <text evidence="1">The sequence shown here is derived from an EMBL/GenBank/DDBJ whole genome shotgun (WGS) entry which is preliminary data.</text>
</comment>
<reference evidence="2" key="1">
    <citation type="submission" date="2020-12" db="EMBL/GenBank/DDBJ databases">
        <title>Hymenobacter sp.</title>
        <authorList>
            <person name="Kim M.K."/>
        </authorList>
    </citation>
    <scope>NUCLEOTIDE SEQUENCE [LARGE SCALE GENOMIC DNA]</scope>
    <source>
        <strain evidence="2">BT553</strain>
    </source>
</reference>
<keyword evidence="2" id="KW-1185">Reference proteome</keyword>
<dbReference type="RefSeq" id="WP_199041451.1">
    <property type="nucleotide sequence ID" value="NZ_JAELXS010000018.1"/>
</dbReference>